<evidence type="ECO:0000313" key="4">
    <source>
        <dbReference type="Proteomes" id="UP001595462"/>
    </source>
</evidence>
<proteinExistence type="predicted"/>
<keyword evidence="1" id="KW-0472">Membrane</keyword>
<feature type="domain" description="YhdP central" evidence="2">
    <location>
        <begin position="8"/>
        <end position="1263"/>
    </location>
</feature>
<dbReference type="InterPro" id="IPR025263">
    <property type="entry name" value="YhdP_central"/>
</dbReference>
<name>A0ABV7EKG7_9GAMM</name>
<protein>
    <submittedName>
        <fullName evidence="3">YhdP family protein</fullName>
    </submittedName>
</protein>
<dbReference type="Proteomes" id="UP001595462">
    <property type="component" value="Unassembled WGS sequence"/>
</dbReference>
<gene>
    <name evidence="3" type="ORF">ACFOSU_04815</name>
</gene>
<comment type="caution">
    <text evidence="3">The sequence shown here is derived from an EMBL/GenBank/DDBJ whole genome shotgun (WGS) entry which is preliminary data.</text>
</comment>
<dbReference type="InterPro" id="IPR011836">
    <property type="entry name" value="YhdP"/>
</dbReference>
<dbReference type="EMBL" id="JBHRSS010000003">
    <property type="protein sequence ID" value="MFC3103208.1"/>
    <property type="molecule type" value="Genomic_DNA"/>
</dbReference>
<dbReference type="RefSeq" id="WP_380687017.1">
    <property type="nucleotide sequence ID" value="NZ_JBHRSS010000003.1"/>
</dbReference>
<keyword evidence="1" id="KW-1133">Transmembrane helix</keyword>
<evidence type="ECO:0000259" key="2">
    <source>
        <dbReference type="Pfam" id="PF13116"/>
    </source>
</evidence>
<organism evidence="3 4">
    <name type="scientific">Salinisphaera aquimarina</name>
    <dbReference type="NCBI Taxonomy" id="2094031"/>
    <lineage>
        <taxon>Bacteria</taxon>
        <taxon>Pseudomonadati</taxon>
        <taxon>Pseudomonadota</taxon>
        <taxon>Gammaproteobacteria</taxon>
        <taxon>Salinisphaerales</taxon>
        <taxon>Salinisphaeraceae</taxon>
        <taxon>Salinisphaera</taxon>
    </lineage>
</organism>
<dbReference type="Pfam" id="PF13116">
    <property type="entry name" value="YhdP"/>
    <property type="match status" value="1"/>
</dbReference>
<sequence length="1270" mass="136486">MPVKPLLIKRVLVIALASVVILAGLLVGGVRLIDHLMPGYRQALADRIGERLGADVGIEAIELSWQWRGPVLELSNVSLQRHGADKPAVTMDRLGLHFAFSDLLHGERKPDGIQVTAPRLVLRLGDDNRPKLVHWSRAGDPPLGWDTIRGVRQMLRSAQIDDARIQLQSSLLPGGQATLDPVSIQWQDEAGQLSWQASADGPDWLQHIEGSGDLRGTLPRVDNAHINIDVDAADTLAFAKASDRLDPALAARLSGGALSTNVTATIANSRLQSGRAEIDLAAIDDSAHDKPMLPALATTIDAAGLGADSARADGNDLSFVVSRLNGDIPKLADFSLTGAVDTDTPTVRIDARHPPMTVVLRLARLFYPRLASTDVNAAIDHVAFAAGVDRPMQLGFDFTDFSIDDPRVSLGPLAGRYDQHGSDHRLTFSHAGGTLAVDRYLRGELPIDDLDGVLAWRSTDGGWDIDAHQLTLKSGTASVDVDGKVHLPAEGAPVVDITAKAAAPEAARLLAHIPQAADLPNERLRDWLPKAIKSGHLESAQLELSGPLDRFPFDQPRAGERFLLNLRGNGVNVAYKPDWPPLENARGTLTLDGDDLRVDVASARMLGVALGKSRGHVPNVREPVLQIDGTATRQPADKMLAFLSKSPLREKFAKLVAAISITGPADLALDLRIPLKPGLGDLDFKGTVSARGNTLRQKVLPGPITDITGNVDFDDKGLSARDLHGNLLGVAITTDLMPRPDNRQRIVTDATLALPRDKELVAHYLPPSWLMYGHGSAATHVAFEIARDGQVSDIALDSDLVGMGLDLPAPLSKTAASATPLKVDIAGDASRVDIDYDQRLNVGVRLRDGKPTRLQARFNDPNLQAPDADGIWIGGHTATLDGIGWFHVVREQLAAAEKAQAGGGDALVFHGGDLTVAELDLDNRFFQDAQLRAQPMSARPGWRIDFEGPNTQGQVTWTQPEGGAVNIAGSLARLALKTRPPPKTPQVIDKSPVIWKDVSPRDLPRLDVDVARLYVDDTDFGHASVQAHALFNGWQLDRFQLVDGALVGWANGHWTRDDGTTQASAQTRLDGRGLAGLLRTLGYAPTVQAKAARVDARLRIAPNPDGLDLRKLNGEVGLALDDGTLVSVEPGAARVLGLVNLYVLPRRLRMDFRDVVDEGLAFDSVRANFDIRDGDAHSDNVRINTPSSKIRMSGRIGLAARDYDERVTISPKVGSSVAIASGVLGGPLVGAAVFAFQELFKKPIQKFSSIAYTLKGSWDDPTIAEPSTEE</sequence>
<accession>A0ABV7EKG7</accession>
<evidence type="ECO:0000256" key="1">
    <source>
        <dbReference type="SAM" id="Phobius"/>
    </source>
</evidence>
<feature type="transmembrane region" description="Helical" evidence="1">
    <location>
        <begin position="12"/>
        <end position="33"/>
    </location>
</feature>
<dbReference type="NCBIfam" id="TIGR02099">
    <property type="entry name" value="YhdP family protein"/>
    <property type="match status" value="1"/>
</dbReference>
<keyword evidence="1" id="KW-0812">Transmembrane</keyword>
<evidence type="ECO:0000313" key="3">
    <source>
        <dbReference type="EMBL" id="MFC3103208.1"/>
    </source>
</evidence>
<keyword evidence="4" id="KW-1185">Reference proteome</keyword>
<reference evidence="4" key="1">
    <citation type="journal article" date="2019" name="Int. J. Syst. Evol. Microbiol.">
        <title>The Global Catalogue of Microorganisms (GCM) 10K type strain sequencing project: providing services to taxonomists for standard genome sequencing and annotation.</title>
        <authorList>
            <consortium name="The Broad Institute Genomics Platform"/>
            <consortium name="The Broad Institute Genome Sequencing Center for Infectious Disease"/>
            <person name="Wu L."/>
            <person name="Ma J."/>
        </authorList>
    </citation>
    <scope>NUCLEOTIDE SEQUENCE [LARGE SCALE GENOMIC DNA]</scope>
    <source>
        <strain evidence="4">KCTC 52640</strain>
    </source>
</reference>
<dbReference type="PANTHER" id="PTHR38690">
    <property type="entry name" value="PROTEASE-RELATED"/>
    <property type="match status" value="1"/>
</dbReference>
<dbReference type="PANTHER" id="PTHR38690:SF1">
    <property type="entry name" value="PROTEASE"/>
    <property type="match status" value="1"/>
</dbReference>